<keyword evidence="2" id="KW-0378">Hydrolase</keyword>
<dbReference type="InterPro" id="IPR023214">
    <property type="entry name" value="HAD_sf"/>
</dbReference>
<dbReference type="InterPro" id="IPR006439">
    <property type="entry name" value="HAD-SF_hydro_IA"/>
</dbReference>
<protein>
    <submittedName>
        <fullName evidence="3">Haloacid dehalogenase</fullName>
    </submittedName>
</protein>
<dbReference type="AlphaFoldDB" id="A0A068S9W9"/>
<dbReference type="InterPro" id="IPR023198">
    <property type="entry name" value="PGP-like_dom2"/>
</dbReference>
<dbReference type="Proteomes" id="UP000027586">
    <property type="component" value="Unassembled WGS sequence"/>
</dbReference>
<dbReference type="InterPro" id="IPR036412">
    <property type="entry name" value="HAD-like_sf"/>
</dbReference>
<dbReference type="OrthoDB" id="2363873at2759"/>
<comment type="similarity">
    <text evidence="1">Belongs to the HAD-like hydrolase superfamily. S-2-haloalkanoic acid dehalogenase family.</text>
</comment>
<dbReference type="InterPro" id="IPR006328">
    <property type="entry name" value="2-HAD"/>
</dbReference>
<dbReference type="VEuPathDB" id="FungiDB:LCOR_08917.1"/>
<keyword evidence="4" id="KW-1185">Reference proteome</keyword>
<reference evidence="3" key="1">
    <citation type="submission" date="2013-08" db="EMBL/GenBank/DDBJ databases">
        <title>Gene expansion shapes genome architecture in the human pathogen Lichtheimia corymbifera: an evolutionary genomics analysis in the ancient terrestrial Mucorales (Mucoromycotina).</title>
        <authorList>
            <person name="Schwartze V.U."/>
            <person name="Winter S."/>
            <person name="Shelest E."/>
            <person name="Marcet-Houben M."/>
            <person name="Horn F."/>
            <person name="Wehner S."/>
            <person name="Hoffmann K."/>
            <person name="Riege K."/>
            <person name="Sammeth M."/>
            <person name="Nowrousian M."/>
            <person name="Valiante V."/>
            <person name="Linde J."/>
            <person name="Jacobsen I.D."/>
            <person name="Marz M."/>
            <person name="Brakhage A.A."/>
            <person name="Gabaldon T."/>
            <person name="Bocker S."/>
            <person name="Voigt K."/>
        </authorList>
    </citation>
    <scope>NUCLEOTIDE SEQUENCE [LARGE SCALE GENOMIC DNA]</scope>
    <source>
        <strain evidence="3">FSU 9682</strain>
    </source>
</reference>
<evidence type="ECO:0000313" key="4">
    <source>
        <dbReference type="Proteomes" id="UP000027586"/>
    </source>
</evidence>
<dbReference type="PRINTS" id="PR00413">
    <property type="entry name" value="HADHALOGNASE"/>
</dbReference>
<comment type="caution">
    <text evidence="3">The sequence shown here is derived from an EMBL/GenBank/DDBJ whole genome shotgun (WGS) entry which is preliminary data.</text>
</comment>
<dbReference type="SUPFAM" id="SSF56784">
    <property type="entry name" value="HAD-like"/>
    <property type="match status" value="1"/>
</dbReference>
<organism evidence="3 4">
    <name type="scientific">Lichtheimia corymbifera JMRC:FSU:9682</name>
    <dbReference type="NCBI Taxonomy" id="1263082"/>
    <lineage>
        <taxon>Eukaryota</taxon>
        <taxon>Fungi</taxon>
        <taxon>Fungi incertae sedis</taxon>
        <taxon>Mucoromycota</taxon>
        <taxon>Mucoromycotina</taxon>
        <taxon>Mucoromycetes</taxon>
        <taxon>Mucorales</taxon>
        <taxon>Lichtheimiaceae</taxon>
        <taxon>Lichtheimia</taxon>
    </lineage>
</organism>
<dbReference type="GO" id="GO:0016791">
    <property type="term" value="F:phosphatase activity"/>
    <property type="evidence" value="ECO:0007669"/>
    <property type="project" value="UniProtKB-ARBA"/>
</dbReference>
<evidence type="ECO:0000256" key="1">
    <source>
        <dbReference type="ARBA" id="ARBA00008106"/>
    </source>
</evidence>
<dbReference type="PANTHER" id="PTHR43316:SF3">
    <property type="entry name" value="HALOACID DEHALOGENASE, TYPE II (AFU_ORTHOLOGUE AFUA_2G07750)-RELATED"/>
    <property type="match status" value="1"/>
</dbReference>
<dbReference type="STRING" id="1263082.A0A068S9W9"/>
<dbReference type="NCBIfam" id="TIGR01428">
    <property type="entry name" value="HAD_type_II"/>
    <property type="match status" value="1"/>
</dbReference>
<dbReference type="Pfam" id="PF00702">
    <property type="entry name" value="Hydrolase"/>
    <property type="match status" value="1"/>
</dbReference>
<name>A0A068S9W9_9FUNG</name>
<dbReference type="Gene3D" id="3.40.50.1000">
    <property type="entry name" value="HAD superfamily/HAD-like"/>
    <property type="match status" value="1"/>
</dbReference>
<gene>
    <name evidence="3" type="ORF">LCOR_08917.1</name>
</gene>
<dbReference type="GO" id="GO:0019120">
    <property type="term" value="F:hydrolase activity, acting on acid halide bonds, in C-halide compounds"/>
    <property type="evidence" value="ECO:0007669"/>
    <property type="project" value="InterPro"/>
</dbReference>
<sequence>MQKADLSHVKALTIDVFGTCVDWRSCIEKALEEVIDASPAPDYAALAHKWRNGYKAAMQHYASQKEPIDPYPNLDDLHRELLDNLLDKDPEFNHLSTLVDESTRAKLTQAWHHLTPWEDTNPGLACLSNELGLITSTLSNGNMRLLVDMKKFGQMPFDIILSSELFGTYKTNPKVYQGAAQMLGLPPHSICMVATHLHDLKAAKANGYTTAFIPRPKEDKQVLDDEDFQYVDVVADSFVHLAEIFRK</sequence>
<evidence type="ECO:0000256" key="2">
    <source>
        <dbReference type="ARBA" id="ARBA00022801"/>
    </source>
</evidence>
<accession>A0A068S9W9</accession>
<dbReference type="Gene3D" id="1.10.150.240">
    <property type="entry name" value="Putative phosphatase, domain 2"/>
    <property type="match status" value="1"/>
</dbReference>
<dbReference type="InterPro" id="IPR051540">
    <property type="entry name" value="S-2-haloacid_dehalogenase"/>
</dbReference>
<dbReference type="EMBL" id="CBTN010000052">
    <property type="protein sequence ID" value="CDH58036.1"/>
    <property type="molecule type" value="Genomic_DNA"/>
</dbReference>
<proteinExistence type="inferred from homology"/>
<dbReference type="NCBIfam" id="TIGR01493">
    <property type="entry name" value="HAD-SF-IA-v2"/>
    <property type="match status" value="1"/>
</dbReference>
<evidence type="ECO:0000313" key="3">
    <source>
        <dbReference type="EMBL" id="CDH58036.1"/>
    </source>
</evidence>
<dbReference type="PANTHER" id="PTHR43316">
    <property type="entry name" value="HYDROLASE, HALOACID DELAHOGENASE-RELATED"/>
    <property type="match status" value="1"/>
</dbReference>